<keyword evidence="4" id="KW-0560">Oxidoreductase</keyword>
<dbReference type="GO" id="GO:0046872">
    <property type="term" value="F:metal ion binding"/>
    <property type="evidence" value="ECO:0007669"/>
    <property type="project" value="UniProtKB-KW"/>
</dbReference>
<dbReference type="GO" id="GO:0020037">
    <property type="term" value="F:heme binding"/>
    <property type="evidence" value="ECO:0007669"/>
    <property type="project" value="InterPro"/>
</dbReference>
<dbReference type="InterPro" id="IPR006066">
    <property type="entry name" value="NO2/SO3_Rdtase_FeS/sirohaem_BS"/>
</dbReference>
<dbReference type="Pfam" id="PF01077">
    <property type="entry name" value="NIR_SIR"/>
    <property type="match status" value="1"/>
</dbReference>
<evidence type="ECO:0000256" key="6">
    <source>
        <dbReference type="ARBA" id="ARBA00023014"/>
    </source>
</evidence>
<keyword evidence="3" id="KW-0479">Metal-binding</keyword>
<dbReference type="InterPro" id="IPR005117">
    <property type="entry name" value="NiRdtase/SiRdtase_haem-b_fer"/>
</dbReference>
<reference evidence="9" key="2">
    <citation type="submission" date="2021-09" db="EMBL/GenBank/DDBJ databases">
        <authorList>
            <person name="Gilroy R."/>
        </authorList>
    </citation>
    <scope>NUCLEOTIDE SEQUENCE</scope>
    <source>
        <strain evidence="9">ChiBcec21-2208</strain>
    </source>
</reference>
<evidence type="ECO:0000313" key="10">
    <source>
        <dbReference type="Proteomes" id="UP000782880"/>
    </source>
</evidence>
<dbReference type="PRINTS" id="PR00397">
    <property type="entry name" value="SIROHAEM"/>
</dbReference>
<dbReference type="SUPFAM" id="SSF55124">
    <property type="entry name" value="Nitrite/Sulfite reductase N-terminal domain-like"/>
    <property type="match status" value="2"/>
</dbReference>
<dbReference type="Pfam" id="PF03460">
    <property type="entry name" value="NIR_SIR_ferr"/>
    <property type="match status" value="1"/>
</dbReference>
<dbReference type="InterPro" id="IPR036136">
    <property type="entry name" value="Nit/Sulf_reduc_fer-like_dom_sf"/>
</dbReference>
<dbReference type="EMBL" id="DYVE01000186">
    <property type="protein sequence ID" value="HJG28431.1"/>
    <property type="molecule type" value="Genomic_DNA"/>
</dbReference>
<evidence type="ECO:0000256" key="1">
    <source>
        <dbReference type="ARBA" id="ARBA00022485"/>
    </source>
</evidence>
<dbReference type="AlphaFoldDB" id="A0A921IKS5"/>
<protein>
    <submittedName>
        <fullName evidence="9">Nitrite/sulfite reductase</fullName>
    </submittedName>
</protein>
<organism evidence="9 10">
    <name type="scientific">Subdoligranulum variabile</name>
    <dbReference type="NCBI Taxonomy" id="214851"/>
    <lineage>
        <taxon>Bacteria</taxon>
        <taxon>Bacillati</taxon>
        <taxon>Bacillota</taxon>
        <taxon>Clostridia</taxon>
        <taxon>Eubacteriales</taxon>
        <taxon>Oscillospiraceae</taxon>
        <taxon>Subdoligranulum</taxon>
    </lineage>
</organism>
<feature type="domain" description="Nitrite/sulphite reductase 4Fe-4S" evidence="7">
    <location>
        <begin position="119"/>
        <end position="266"/>
    </location>
</feature>
<dbReference type="InterPro" id="IPR045854">
    <property type="entry name" value="NO2/SO3_Rdtase_4Fe4S_sf"/>
</dbReference>
<dbReference type="PANTHER" id="PTHR32439">
    <property type="entry name" value="FERREDOXIN--NITRITE REDUCTASE, CHLOROPLASTIC"/>
    <property type="match status" value="1"/>
</dbReference>
<dbReference type="Proteomes" id="UP000782880">
    <property type="component" value="Unassembled WGS sequence"/>
</dbReference>
<evidence type="ECO:0000256" key="4">
    <source>
        <dbReference type="ARBA" id="ARBA00023002"/>
    </source>
</evidence>
<keyword evidence="1" id="KW-0004">4Fe-4S</keyword>
<name>A0A921IKS5_9FIRM</name>
<keyword evidence="2" id="KW-0349">Heme</keyword>
<evidence type="ECO:0000259" key="8">
    <source>
        <dbReference type="Pfam" id="PF03460"/>
    </source>
</evidence>
<sequence>MNEQWLNLYRTEIEEFHKKTMAFAAGELPRKDYKGASGGFGSYAQRDGTKHMLRLRLPGGRLTLPRLQFLAQIANQYNIAPLKLTTCETVQLHNLAPELLPVLMEQAVGCDIITRGGGGDNPRNVMASPLTGVQAGEAFDVMPWAEAASDYLLSICRDIHMPRKLKVAFCNGVDDCVHASFRDMGFVAQQDGSFWLYIAGGLGNNHRMGVLVEEHLPASDVLYAIKAMIDTFCAHGNYENRAKARTRYMQETLGVDELRRVYLENLAACKAAGGLDLDLTPKAVTKTGAGSIENTRVIAQKQEGLYAVAYHPIGGVLPTGKPAELAALLQDMPAAECRVAPHETIYIINLTADEAARVLDATADGAQTLFETSVACIGAAICQQGVRDSQAALQACVAAVREAGIPDGALPKICISGCPSSCSAHQAGTIGFQGCVKPVPGGKPAPAFKMFLGGCDALGAEQFGEAVGVVYEEQLPALLVELGKAAAAAGQTWQDWRNAHGEELQTILAKYC</sequence>
<dbReference type="GO" id="GO:0051539">
    <property type="term" value="F:4 iron, 4 sulfur cluster binding"/>
    <property type="evidence" value="ECO:0007669"/>
    <property type="project" value="UniProtKB-KW"/>
</dbReference>
<dbReference type="SUPFAM" id="SSF56014">
    <property type="entry name" value="Nitrite and sulphite reductase 4Fe-4S domain-like"/>
    <property type="match status" value="2"/>
</dbReference>
<dbReference type="Gene3D" id="3.90.480.10">
    <property type="entry name" value="Sulfite Reductase Hemoprotein,Domain 2"/>
    <property type="match status" value="1"/>
</dbReference>
<dbReference type="InterPro" id="IPR051329">
    <property type="entry name" value="NIR_SIR_4Fe-4S"/>
</dbReference>
<gene>
    <name evidence="9" type="ORF">K8V20_07280</name>
</gene>
<dbReference type="PANTHER" id="PTHR32439:SF9">
    <property type="entry name" value="BLR3264 PROTEIN"/>
    <property type="match status" value="1"/>
</dbReference>
<accession>A0A921IKS5</accession>
<dbReference type="GO" id="GO:0016491">
    <property type="term" value="F:oxidoreductase activity"/>
    <property type="evidence" value="ECO:0007669"/>
    <property type="project" value="UniProtKB-KW"/>
</dbReference>
<feature type="domain" description="Nitrite/Sulfite reductase ferredoxin-like" evidence="8">
    <location>
        <begin position="43"/>
        <end position="105"/>
    </location>
</feature>
<proteinExistence type="predicted"/>
<evidence type="ECO:0000313" key="9">
    <source>
        <dbReference type="EMBL" id="HJG28431.1"/>
    </source>
</evidence>
<keyword evidence="6" id="KW-0411">Iron-sulfur</keyword>
<dbReference type="Gene3D" id="3.30.413.10">
    <property type="entry name" value="Sulfite Reductase Hemoprotein, domain 1"/>
    <property type="match status" value="2"/>
</dbReference>
<evidence type="ECO:0000259" key="7">
    <source>
        <dbReference type="Pfam" id="PF01077"/>
    </source>
</evidence>
<dbReference type="InterPro" id="IPR006067">
    <property type="entry name" value="NO2/SO3_Rdtase_4Fe4S_dom"/>
</dbReference>
<evidence type="ECO:0000256" key="5">
    <source>
        <dbReference type="ARBA" id="ARBA00023004"/>
    </source>
</evidence>
<keyword evidence="5" id="KW-0408">Iron</keyword>
<evidence type="ECO:0000256" key="2">
    <source>
        <dbReference type="ARBA" id="ARBA00022617"/>
    </source>
</evidence>
<comment type="caution">
    <text evidence="9">The sequence shown here is derived from an EMBL/GenBank/DDBJ whole genome shotgun (WGS) entry which is preliminary data.</text>
</comment>
<evidence type="ECO:0000256" key="3">
    <source>
        <dbReference type="ARBA" id="ARBA00022723"/>
    </source>
</evidence>
<reference evidence="9" key="1">
    <citation type="journal article" date="2021" name="PeerJ">
        <title>Extensive microbial diversity within the chicken gut microbiome revealed by metagenomics and culture.</title>
        <authorList>
            <person name="Gilroy R."/>
            <person name="Ravi A."/>
            <person name="Getino M."/>
            <person name="Pursley I."/>
            <person name="Horton D.L."/>
            <person name="Alikhan N.F."/>
            <person name="Baker D."/>
            <person name="Gharbi K."/>
            <person name="Hall N."/>
            <person name="Watson M."/>
            <person name="Adriaenssens E.M."/>
            <person name="Foster-Nyarko E."/>
            <person name="Jarju S."/>
            <person name="Secka A."/>
            <person name="Antonio M."/>
            <person name="Oren A."/>
            <person name="Chaudhuri R.R."/>
            <person name="La Ragione R."/>
            <person name="Hildebrand F."/>
            <person name="Pallen M.J."/>
        </authorList>
    </citation>
    <scope>NUCLEOTIDE SEQUENCE</scope>
    <source>
        <strain evidence="9">ChiBcec21-2208</strain>
    </source>
</reference>